<dbReference type="PANTHER" id="PTHR13817">
    <property type="entry name" value="TITIN"/>
    <property type="match status" value="1"/>
</dbReference>
<keyword evidence="7" id="KW-0393">Immunoglobulin domain</keyword>
<evidence type="ECO:0000256" key="3">
    <source>
        <dbReference type="ARBA" id="ARBA00022448"/>
    </source>
</evidence>
<dbReference type="FunFam" id="2.60.40.10:FF:000197">
    <property type="entry name" value="Myomesin 1"/>
    <property type="match status" value="1"/>
</dbReference>
<dbReference type="SUPFAM" id="SSF50814">
    <property type="entry name" value="Lipocalins"/>
    <property type="match status" value="1"/>
</dbReference>
<dbReference type="InterPro" id="IPR003961">
    <property type="entry name" value="FN3_dom"/>
</dbReference>
<feature type="domain" description="Ig-like" evidence="8">
    <location>
        <begin position="537"/>
        <end position="626"/>
    </location>
</feature>
<sequence>MGKTAPSGYGGPYDLEFREVCGNSLVLLWERPLYEGRSLVTGYLVELLEEGEAEEWTALTQEPITDTNLKVSSLTEGKAYRLRVSAVNDAGVGVPSLPTEPIIAQTKPGTKDMEIGVDDDGFIFLAFESQEGNEFTWAKNYKDNIDAGRATVETSDNRSTLTFSNASEEDLGLYTAAVTDCPEVSTSYDFTAEDLERMLELSWDVRNPLIALVTPWEVEVLEKGGVRFWLRTEPLTTAAELHLIFNDREISSTPARKINFDKATGLVEVLIEDLSQADEGSYTAQLRDGRAKNEFTLVFVDEKFRQTLAQARAKRNDWKRKMGPYFLDYLSWDVTENCEVVIKCKVTNLSKDTSLKWFKDGEEMKQFGYEQQTGVSSFTVAQMTEKDAGVYRATVSDSRGEDVSTLELVDKEFEKLQEQLCKQCALSASPLKIQSTAEGFKLYCSLKHYLSYMKTTWYLKEKRIDQETRIRTGSSMQKVWVEILGPTDNDKGKYTLEMFDGQETHKRTMDLSGQAFADAMLEYQRLKQAALAEKNRAKVTKGLPDVVAIMENKTLCLTCFAEGDPAPEMSWLKNDHDIATGKQYNVATEKQCTTLTINDVTVEDSGVYSLHVHNKHGSDTVYVTVSVYKHGELPRADAVELSAHVQPRSNFSIPLTITSSVGHFGAKEATVTTTVKMAFSGTWQVYAQENYEEFLRAISLPEDVIKVAKDVKPVTEIQQNGNDFVVTSKTPRQSVTNSFTIGKEADITTMDGKKLKCIVKMEGGKLICQTEKFTHIQEIKGDEMVESLTVGSTTLIRKSKKV</sequence>
<dbReference type="PRINTS" id="PR00178">
    <property type="entry name" value="FATTYACIDBP"/>
</dbReference>
<dbReference type="PROSITE" id="PS50835">
    <property type="entry name" value="IG_LIKE"/>
    <property type="match status" value="2"/>
</dbReference>
<dbReference type="Pfam" id="PF14651">
    <property type="entry name" value="Lipocalin_7"/>
    <property type="match status" value="1"/>
</dbReference>
<dbReference type="FunFam" id="2.40.128.20:FF:000006">
    <property type="entry name" value="Fatty acid-binding protein, liver"/>
    <property type="match status" value="1"/>
</dbReference>
<evidence type="ECO:0000256" key="4">
    <source>
        <dbReference type="ARBA" id="ARBA00022490"/>
    </source>
</evidence>
<dbReference type="SMART" id="SM00060">
    <property type="entry name" value="FN3"/>
    <property type="match status" value="1"/>
</dbReference>
<dbReference type="PROSITE" id="PS50853">
    <property type="entry name" value="FN3"/>
    <property type="match status" value="1"/>
</dbReference>
<name>A0A9Q1G1X0_SYNKA</name>
<keyword evidence="4" id="KW-0963">Cytoplasm</keyword>
<dbReference type="SUPFAM" id="SSF49265">
    <property type="entry name" value="Fibronectin type III"/>
    <property type="match status" value="1"/>
</dbReference>
<dbReference type="FunFam" id="2.60.40.10:FF:000233">
    <property type="entry name" value="Myomesin 1"/>
    <property type="match status" value="1"/>
</dbReference>
<dbReference type="CDD" id="cd00063">
    <property type="entry name" value="FN3"/>
    <property type="match status" value="1"/>
</dbReference>
<dbReference type="FunFam" id="2.60.40.10:FF:002172">
    <property type="entry name" value="Myomesin 1a (skelemin)"/>
    <property type="match status" value="1"/>
</dbReference>
<dbReference type="Pfam" id="PF07679">
    <property type="entry name" value="I-set"/>
    <property type="match status" value="2"/>
</dbReference>
<dbReference type="CDD" id="cd19447">
    <property type="entry name" value="L-BABP-like"/>
    <property type="match status" value="1"/>
</dbReference>
<organism evidence="10 11">
    <name type="scientific">Synaphobranchus kaupii</name>
    <name type="common">Kaup's arrowtooth eel</name>
    <dbReference type="NCBI Taxonomy" id="118154"/>
    <lineage>
        <taxon>Eukaryota</taxon>
        <taxon>Metazoa</taxon>
        <taxon>Chordata</taxon>
        <taxon>Craniata</taxon>
        <taxon>Vertebrata</taxon>
        <taxon>Euteleostomi</taxon>
        <taxon>Actinopterygii</taxon>
        <taxon>Neopterygii</taxon>
        <taxon>Teleostei</taxon>
        <taxon>Anguilliformes</taxon>
        <taxon>Synaphobranchidae</taxon>
        <taxon>Synaphobranchus</taxon>
    </lineage>
</organism>
<dbReference type="SMART" id="SM00408">
    <property type="entry name" value="IGc2"/>
    <property type="match status" value="2"/>
</dbReference>
<dbReference type="InterPro" id="IPR036179">
    <property type="entry name" value="Ig-like_dom_sf"/>
</dbReference>
<keyword evidence="11" id="KW-1185">Reference proteome</keyword>
<dbReference type="InterPro" id="IPR000463">
    <property type="entry name" value="Fatty_acid-bd"/>
</dbReference>
<dbReference type="InterPro" id="IPR007110">
    <property type="entry name" value="Ig-like_dom"/>
</dbReference>
<keyword evidence="6" id="KW-0446">Lipid-binding</keyword>
<dbReference type="OrthoDB" id="9936265at2759"/>
<evidence type="ECO:0000259" key="8">
    <source>
        <dbReference type="PROSITE" id="PS50835"/>
    </source>
</evidence>
<dbReference type="Proteomes" id="UP001152622">
    <property type="component" value="Chromosome 2"/>
</dbReference>
<protein>
    <submittedName>
        <fullName evidence="10">Uncharacterized protein</fullName>
    </submittedName>
</protein>
<dbReference type="FunFam" id="2.60.40.10:FF:000107">
    <property type="entry name" value="Myosin, light chain kinase a"/>
    <property type="match status" value="1"/>
</dbReference>
<reference evidence="10" key="1">
    <citation type="journal article" date="2023" name="Science">
        <title>Genome structures resolve the early diversification of teleost fishes.</title>
        <authorList>
            <person name="Parey E."/>
            <person name="Louis A."/>
            <person name="Montfort J."/>
            <person name="Bouchez O."/>
            <person name="Roques C."/>
            <person name="Iampietro C."/>
            <person name="Lluch J."/>
            <person name="Castinel A."/>
            <person name="Donnadieu C."/>
            <person name="Desvignes T."/>
            <person name="Floi Bucao C."/>
            <person name="Jouanno E."/>
            <person name="Wen M."/>
            <person name="Mejri S."/>
            <person name="Dirks R."/>
            <person name="Jansen H."/>
            <person name="Henkel C."/>
            <person name="Chen W.J."/>
            <person name="Zahm M."/>
            <person name="Cabau C."/>
            <person name="Klopp C."/>
            <person name="Thompson A.W."/>
            <person name="Robinson-Rechavi M."/>
            <person name="Braasch I."/>
            <person name="Lecointre G."/>
            <person name="Bobe J."/>
            <person name="Postlethwait J.H."/>
            <person name="Berthelot C."/>
            <person name="Roest Crollius H."/>
            <person name="Guiguen Y."/>
        </authorList>
    </citation>
    <scope>NUCLEOTIDE SEQUENCE</scope>
    <source>
        <strain evidence="10">WJC10195</strain>
    </source>
</reference>
<dbReference type="SUPFAM" id="SSF48726">
    <property type="entry name" value="Immunoglobulin"/>
    <property type="match status" value="3"/>
</dbReference>
<dbReference type="PROSITE" id="PS00214">
    <property type="entry name" value="FABP"/>
    <property type="match status" value="1"/>
</dbReference>
<evidence type="ECO:0000256" key="7">
    <source>
        <dbReference type="ARBA" id="ARBA00023319"/>
    </source>
</evidence>
<evidence type="ECO:0000313" key="11">
    <source>
        <dbReference type="Proteomes" id="UP001152622"/>
    </source>
</evidence>
<gene>
    <name evidence="10" type="ORF">SKAU_G00040170</name>
</gene>
<dbReference type="InterPro" id="IPR003598">
    <property type="entry name" value="Ig_sub2"/>
</dbReference>
<dbReference type="GO" id="GO:0003007">
    <property type="term" value="P:heart morphogenesis"/>
    <property type="evidence" value="ECO:0007669"/>
    <property type="project" value="UniProtKB-ARBA"/>
</dbReference>
<dbReference type="InterPro" id="IPR050964">
    <property type="entry name" value="Striated_Muscle_Regulatory"/>
</dbReference>
<evidence type="ECO:0000256" key="2">
    <source>
        <dbReference type="ARBA" id="ARBA00008390"/>
    </source>
</evidence>
<dbReference type="InterPro" id="IPR036116">
    <property type="entry name" value="FN3_sf"/>
</dbReference>
<evidence type="ECO:0000256" key="1">
    <source>
        <dbReference type="ARBA" id="ARBA00004496"/>
    </source>
</evidence>
<dbReference type="CDD" id="cd00096">
    <property type="entry name" value="Ig"/>
    <property type="match status" value="1"/>
</dbReference>
<dbReference type="InterPro" id="IPR003599">
    <property type="entry name" value="Ig_sub"/>
</dbReference>
<dbReference type="PANTHER" id="PTHR13817:SF73">
    <property type="entry name" value="FIBRONECTIN TYPE-III DOMAIN-CONTAINING PROTEIN"/>
    <property type="match status" value="1"/>
</dbReference>
<evidence type="ECO:0000259" key="9">
    <source>
        <dbReference type="PROSITE" id="PS50853"/>
    </source>
</evidence>
<dbReference type="SMART" id="SM00409">
    <property type="entry name" value="IG"/>
    <property type="match status" value="3"/>
</dbReference>
<dbReference type="PRINTS" id="PR00014">
    <property type="entry name" value="FNTYPEIII"/>
</dbReference>
<dbReference type="Pfam" id="PF00041">
    <property type="entry name" value="fn3"/>
    <property type="match status" value="1"/>
</dbReference>
<comment type="similarity">
    <text evidence="2">Belongs to the calycin superfamily. Fatty-acid binding protein (FABP) family.</text>
</comment>
<dbReference type="FunFam" id="2.60.40.10:FF:000179">
    <property type="entry name" value="Myomesin 2"/>
    <property type="match status" value="1"/>
</dbReference>
<dbReference type="Gene3D" id="2.40.128.20">
    <property type="match status" value="1"/>
</dbReference>
<feature type="domain" description="Fibronectin type-III" evidence="9">
    <location>
        <begin position="11"/>
        <end position="109"/>
    </location>
</feature>
<accession>A0A9Q1G1X0</accession>
<keyword evidence="3" id="KW-0813">Transport</keyword>
<comment type="subcellular location">
    <subcellularLocation>
        <location evidence="1">Cytoplasm</location>
    </subcellularLocation>
</comment>
<dbReference type="EMBL" id="JAINUF010000002">
    <property type="protein sequence ID" value="KAJ8373437.1"/>
    <property type="molecule type" value="Genomic_DNA"/>
</dbReference>
<feature type="domain" description="Ig-like" evidence="8">
    <location>
        <begin position="324"/>
        <end position="404"/>
    </location>
</feature>
<dbReference type="GO" id="GO:0008289">
    <property type="term" value="F:lipid binding"/>
    <property type="evidence" value="ECO:0007669"/>
    <property type="project" value="UniProtKB-KW"/>
</dbReference>
<evidence type="ECO:0000256" key="5">
    <source>
        <dbReference type="ARBA" id="ARBA00022737"/>
    </source>
</evidence>
<keyword evidence="5" id="KW-0677">Repeat</keyword>
<evidence type="ECO:0000256" key="6">
    <source>
        <dbReference type="ARBA" id="ARBA00023121"/>
    </source>
</evidence>
<dbReference type="InterPro" id="IPR013098">
    <property type="entry name" value="Ig_I-set"/>
</dbReference>
<dbReference type="InterPro" id="IPR013783">
    <property type="entry name" value="Ig-like_fold"/>
</dbReference>
<dbReference type="GO" id="GO:0055013">
    <property type="term" value="P:cardiac muscle cell development"/>
    <property type="evidence" value="ECO:0007669"/>
    <property type="project" value="UniProtKB-ARBA"/>
</dbReference>
<proteinExistence type="inferred from homology"/>
<comment type="caution">
    <text evidence="10">The sequence shown here is derived from an EMBL/GenBank/DDBJ whole genome shotgun (WGS) entry which is preliminary data.</text>
</comment>
<evidence type="ECO:0000313" key="10">
    <source>
        <dbReference type="EMBL" id="KAJ8373437.1"/>
    </source>
</evidence>
<dbReference type="AlphaFoldDB" id="A0A9Q1G1X0"/>
<dbReference type="InterPro" id="IPR012674">
    <property type="entry name" value="Calycin"/>
</dbReference>
<dbReference type="Gene3D" id="2.60.40.10">
    <property type="entry name" value="Immunoglobulins"/>
    <property type="match status" value="6"/>
</dbReference>
<dbReference type="GO" id="GO:0005737">
    <property type="term" value="C:cytoplasm"/>
    <property type="evidence" value="ECO:0007669"/>
    <property type="project" value="UniProtKB-SubCell"/>
</dbReference>